<proteinExistence type="predicted"/>
<dbReference type="InterPro" id="IPR023393">
    <property type="entry name" value="START-like_dom_sf"/>
</dbReference>
<protein>
    <submittedName>
        <fullName evidence="1">Uncharacterized protein</fullName>
    </submittedName>
</protein>
<dbReference type="Proteomes" id="UP001396334">
    <property type="component" value="Unassembled WGS sequence"/>
</dbReference>
<reference evidence="1 2" key="1">
    <citation type="journal article" date="2024" name="G3 (Bethesda)">
        <title>Genome assembly of Hibiscus sabdariffa L. provides insights into metabolisms of medicinal natural products.</title>
        <authorList>
            <person name="Kim T."/>
        </authorList>
    </citation>
    <scope>NUCLEOTIDE SEQUENCE [LARGE SCALE GENOMIC DNA]</scope>
    <source>
        <strain evidence="1">TK-2024</strain>
        <tissue evidence="1">Old leaves</tissue>
    </source>
</reference>
<sequence length="122" mass="13867">MFKVCVVDGETLIPKIVPQAFKSVEYIQGNGEPVSIRKVTFAQGFMPGMINQAEYRSSSIVALKSCTEATWSIKAQNLLRQSFGPEFSAPTDKRSIERDLDFISIFFSMSLFYERVRKKAER</sequence>
<dbReference type="SUPFAM" id="SSF55961">
    <property type="entry name" value="Bet v1-like"/>
    <property type="match status" value="1"/>
</dbReference>
<dbReference type="EMBL" id="JBBPBN010000059">
    <property type="protein sequence ID" value="KAK8988232.1"/>
    <property type="molecule type" value="Genomic_DNA"/>
</dbReference>
<evidence type="ECO:0000313" key="2">
    <source>
        <dbReference type="Proteomes" id="UP001396334"/>
    </source>
</evidence>
<name>A0ABR2PIV4_9ROSI</name>
<accession>A0ABR2PIV4</accession>
<organism evidence="1 2">
    <name type="scientific">Hibiscus sabdariffa</name>
    <name type="common">roselle</name>
    <dbReference type="NCBI Taxonomy" id="183260"/>
    <lineage>
        <taxon>Eukaryota</taxon>
        <taxon>Viridiplantae</taxon>
        <taxon>Streptophyta</taxon>
        <taxon>Embryophyta</taxon>
        <taxon>Tracheophyta</taxon>
        <taxon>Spermatophyta</taxon>
        <taxon>Magnoliopsida</taxon>
        <taxon>eudicotyledons</taxon>
        <taxon>Gunneridae</taxon>
        <taxon>Pentapetalae</taxon>
        <taxon>rosids</taxon>
        <taxon>malvids</taxon>
        <taxon>Malvales</taxon>
        <taxon>Malvaceae</taxon>
        <taxon>Malvoideae</taxon>
        <taxon>Hibiscus</taxon>
    </lineage>
</organism>
<dbReference type="Gene3D" id="3.30.530.20">
    <property type="match status" value="1"/>
</dbReference>
<keyword evidence="2" id="KW-1185">Reference proteome</keyword>
<comment type="caution">
    <text evidence="1">The sequence shown here is derived from an EMBL/GenBank/DDBJ whole genome shotgun (WGS) entry which is preliminary data.</text>
</comment>
<evidence type="ECO:0000313" key="1">
    <source>
        <dbReference type="EMBL" id="KAK8988232.1"/>
    </source>
</evidence>
<gene>
    <name evidence="1" type="ORF">V6N11_065828</name>
</gene>